<dbReference type="Gene3D" id="2.60.40.10">
    <property type="entry name" value="Immunoglobulins"/>
    <property type="match status" value="1"/>
</dbReference>
<accession>A0A979FHB3</accession>
<protein>
    <submittedName>
        <fullName evidence="4">Uncharacterized protein LOC125177852</fullName>
    </submittedName>
</protein>
<organism evidence="3 4">
    <name type="scientific">Hyalella azteca</name>
    <name type="common">Amphipod</name>
    <dbReference type="NCBI Taxonomy" id="294128"/>
    <lineage>
        <taxon>Eukaryota</taxon>
        <taxon>Metazoa</taxon>
        <taxon>Ecdysozoa</taxon>
        <taxon>Arthropoda</taxon>
        <taxon>Crustacea</taxon>
        <taxon>Multicrustacea</taxon>
        <taxon>Malacostraca</taxon>
        <taxon>Eumalacostraca</taxon>
        <taxon>Peracarida</taxon>
        <taxon>Amphipoda</taxon>
        <taxon>Senticaudata</taxon>
        <taxon>Talitrida</taxon>
        <taxon>Talitroidea</taxon>
        <taxon>Hyalellidae</taxon>
        <taxon>Hyalella</taxon>
    </lineage>
</organism>
<dbReference type="Proteomes" id="UP000694843">
    <property type="component" value="Unplaced"/>
</dbReference>
<feature type="chain" id="PRO_5038076948" evidence="2">
    <location>
        <begin position="23"/>
        <end position="217"/>
    </location>
</feature>
<evidence type="ECO:0000313" key="3">
    <source>
        <dbReference type="Proteomes" id="UP000694843"/>
    </source>
</evidence>
<dbReference type="GO" id="GO:0050808">
    <property type="term" value="P:synapse organization"/>
    <property type="evidence" value="ECO:0007669"/>
    <property type="project" value="TreeGrafter"/>
</dbReference>
<proteinExistence type="predicted"/>
<evidence type="ECO:0000256" key="1">
    <source>
        <dbReference type="SAM" id="MobiDB-lite"/>
    </source>
</evidence>
<feature type="compositionally biased region" description="Low complexity" evidence="1">
    <location>
        <begin position="67"/>
        <end position="84"/>
    </location>
</feature>
<feature type="region of interest" description="Disordered" evidence="1">
    <location>
        <begin position="185"/>
        <end position="206"/>
    </location>
</feature>
<gene>
    <name evidence="4" type="primary">LOC125177852</name>
</gene>
<dbReference type="InterPro" id="IPR013783">
    <property type="entry name" value="Ig-like_fold"/>
</dbReference>
<dbReference type="PANTHER" id="PTHR23279:SF36">
    <property type="entry name" value="DEFECTIVE PROBOSCIS EXTENSION RESPONSE 9, ISOFORM A"/>
    <property type="match status" value="1"/>
</dbReference>
<keyword evidence="2" id="KW-0732">Signal</keyword>
<evidence type="ECO:0000313" key="4">
    <source>
        <dbReference type="RefSeq" id="XP_047736311.1"/>
    </source>
</evidence>
<evidence type="ECO:0000256" key="2">
    <source>
        <dbReference type="SAM" id="SignalP"/>
    </source>
</evidence>
<sequence length="217" mass="23765">MLTRRSLLIVLLICAACCSSEATSAAEHRMSPTTSSSSQLHVAASQRSSLEPPALYTSMPNFSLQSNASAARRAGTSGRPSSSGILPRPSDETSASVNLLPSRPSQGRPWVSWQDSPNVTVHLGQAAALRCRLHDRANYTVSWIRHKDLHLLTVDSYTYTSDQRFSMAKQFSGSCKARRLRRIRGDGDKWTPDEGRPSAHLSRPPHPAAFECLHAMP</sequence>
<reference evidence="4" key="1">
    <citation type="submission" date="2025-08" db="UniProtKB">
        <authorList>
            <consortium name="RefSeq"/>
        </authorList>
    </citation>
    <scope>IDENTIFICATION</scope>
    <source>
        <tissue evidence="4">Whole organism</tissue>
    </source>
</reference>
<dbReference type="AlphaFoldDB" id="A0A979FHB3"/>
<dbReference type="PANTHER" id="PTHR23279">
    <property type="entry name" value="DEFECTIVE PROBOSCIS EXTENSION RESPONSE DPR -RELATED"/>
    <property type="match status" value="1"/>
</dbReference>
<feature type="region of interest" description="Disordered" evidence="1">
    <location>
        <begin position="67"/>
        <end position="111"/>
    </location>
</feature>
<feature type="compositionally biased region" description="Polar residues" evidence="1">
    <location>
        <begin position="92"/>
        <end position="105"/>
    </location>
</feature>
<dbReference type="GO" id="GO:0032589">
    <property type="term" value="C:neuron projection membrane"/>
    <property type="evidence" value="ECO:0007669"/>
    <property type="project" value="TreeGrafter"/>
</dbReference>
<name>A0A979FHB3_HYAAZ</name>
<feature type="compositionally biased region" description="Basic and acidic residues" evidence="1">
    <location>
        <begin position="185"/>
        <end position="197"/>
    </location>
</feature>
<dbReference type="InterPro" id="IPR036179">
    <property type="entry name" value="Ig-like_dom_sf"/>
</dbReference>
<dbReference type="KEGG" id="hazt:125177852"/>
<dbReference type="InterPro" id="IPR037448">
    <property type="entry name" value="Zig-8"/>
</dbReference>
<feature type="signal peptide" evidence="2">
    <location>
        <begin position="1"/>
        <end position="22"/>
    </location>
</feature>
<keyword evidence="3" id="KW-1185">Reference proteome</keyword>
<dbReference type="RefSeq" id="XP_047736311.1">
    <property type="nucleotide sequence ID" value="XM_047880355.1"/>
</dbReference>
<dbReference type="GeneID" id="125177852"/>
<dbReference type="SUPFAM" id="SSF48726">
    <property type="entry name" value="Immunoglobulin"/>
    <property type="match status" value="1"/>
</dbReference>